<evidence type="ECO:0000313" key="2">
    <source>
        <dbReference type="Proteomes" id="UP000001283"/>
    </source>
</evidence>
<accession>A0A8D3X4E0</accession>
<dbReference type="Proteomes" id="UP000001283">
    <property type="component" value="Chromosome"/>
</dbReference>
<gene>
    <name evidence="1" type="ORF">BMWSH_3943</name>
</gene>
<dbReference type="RefSeq" id="WP_014461042.1">
    <property type="nucleotide sequence ID" value="NC_017138.1"/>
</dbReference>
<organism evidence="1 2">
    <name type="scientific">Priestia megaterium (strain WSH-002)</name>
    <name type="common">Bacillus megaterium</name>
    <dbReference type="NCBI Taxonomy" id="1006007"/>
    <lineage>
        <taxon>Bacteria</taxon>
        <taxon>Bacillati</taxon>
        <taxon>Bacillota</taxon>
        <taxon>Bacilli</taxon>
        <taxon>Bacillales</taxon>
        <taxon>Bacillaceae</taxon>
        <taxon>Priestia</taxon>
    </lineage>
</organism>
<dbReference type="AlphaFoldDB" id="A0A8D3X4E0"/>
<dbReference type="KEGG" id="bmh:BMWSH_3943"/>
<reference evidence="1 2" key="1">
    <citation type="journal article" date="2011" name="J. Bacteriol.">
        <title>Complete genome sequence of the industrial strain Bacillus megaterium WSH-002.</title>
        <authorList>
            <person name="Liu L."/>
            <person name="Li Y."/>
            <person name="Zhang J."/>
            <person name="Zou W."/>
            <person name="Zhou Z."/>
            <person name="Liu J."/>
            <person name="Li X."/>
            <person name="Wang L."/>
            <person name="Chen J."/>
        </authorList>
    </citation>
    <scope>NUCLEOTIDE SEQUENCE [LARGE SCALE GENOMIC DNA]</scope>
    <source>
        <strain evidence="1 2">WSH-002</strain>
    </source>
</reference>
<protein>
    <submittedName>
        <fullName evidence="1">Uncharacterized protein</fullName>
    </submittedName>
</protein>
<proteinExistence type="predicted"/>
<sequence>MGEHQQLVRVRELANEIIRLRLQDRTTYDELELQNNVELLSRSVVDLVNIMLAEDVDSSTSLKATASKMKMVYNNMHQAEKKNYLHF</sequence>
<name>A0A8D3X4E0_PRIMW</name>
<dbReference type="EMBL" id="CP003017">
    <property type="protein sequence ID" value="AEN90824.1"/>
    <property type="molecule type" value="Genomic_DNA"/>
</dbReference>
<evidence type="ECO:0000313" key="1">
    <source>
        <dbReference type="EMBL" id="AEN90824.1"/>
    </source>
</evidence>